<accession>A0A0A9B848</accession>
<reference evidence="2" key="1">
    <citation type="submission" date="2014-09" db="EMBL/GenBank/DDBJ databases">
        <authorList>
            <person name="Magalhaes I.L.F."/>
            <person name="Oliveira U."/>
            <person name="Santos F.R."/>
            <person name="Vidigal T.H.D.A."/>
            <person name="Brescovit A.D."/>
            <person name="Santos A.J."/>
        </authorList>
    </citation>
    <scope>NUCLEOTIDE SEQUENCE</scope>
    <source>
        <tissue evidence="2">Shoot tissue taken approximately 20 cm above the soil surface</tissue>
    </source>
</reference>
<protein>
    <submittedName>
        <fullName evidence="2">Uncharacterized protein</fullName>
    </submittedName>
</protein>
<dbReference type="AlphaFoldDB" id="A0A0A9B848"/>
<reference evidence="2" key="2">
    <citation type="journal article" date="2015" name="Data Brief">
        <title>Shoot transcriptome of the giant reed, Arundo donax.</title>
        <authorList>
            <person name="Barrero R.A."/>
            <person name="Guerrero F.D."/>
            <person name="Moolhuijzen P."/>
            <person name="Goolsby J.A."/>
            <person name="Tidwell J."/>
            <person name="Bellgard S.E."/>
            <person name="Bellgard M.I."/>
        </authorList>
    </citation>
    <scope>NUCLEOTIDE SEQUENCE</scope>
    <source>
        <tissue evidence="2">Shoot tissue taken approximately 20 cm above the soil surface</tissue>
    </source>
</reference>
<dbReference type="EMBL" id="GBRH01237781">
    <property type="protein sequence ID" value="JAD60114.1"/>
    <property type="molecule type" value="Transcribed_RNA"/>
</dbReference>
<feature type="region of interest" description="Disordered" evidence="1">
    <location>
        <begin position="1"/>
        <end position="36"/>
    </location>
</feature>
<evidence type="ECO:0000313" key="2">
    <source>
        <dbReference type="EMBL" id="JAD60114.1"/>
    </source>
</evidence>
<evidence type="ECO:0000256" key="1">
    <source>
        <dbReference type="SAM" id="MobiDB-lite"/>
    </source>
</evidence>
<organism evidence="2">
    <name type="scientific">Arundo donax</name>
    <name type="common">Giant reed</name>
    <name type="synonym">Donax arundinaceus</name>
    <dbReference type="NCBI Taxonomy" id="35708"/>
    <lineage>
        <taxon>Eukaryota</taxon>
        <taxon>Viridiplantae</taxon>
        <taxon>Streptophyta</taxon>
        <taxon>Embryophyta</taxon>
        <taxon>Tracheophyta</taxon>
        <taxon>Spermatophyta</taxon>
        <taxon>Magnoliopsida</taxon>
        <taxon>Liliopsida</taxon>
        <taxon>Poales</taxon>
        <taxon>Poaceae</taxon>
        <taxon>PACMAD clade</taxon>
        <taxon>Arundinoideae</taxon>
        <taxon>Arundineae</taxon>
        <taxon>Arundo</taxon>
    </lineage>
</organism>
<sequence length="36" mass="3978">MHLDHNKHLLLGHHCGPPSPKQGRTAPHQPKVSHLA</sequence>
<proteinExistence type="predicted"/>
<name>A0A0A9B848_ARUDO</name>